<dbReference type="Pfam" id="PF01764">
    <property type="entry name" value="Lipase_3"/>
    <property type="match status" value="1"/>
</dbReference>
<reference evidence="2" key="1">
    <citation type="journal article" date="2014" name="Int. J. Syst. Evol. Microbiol.">
        <title>Complete genome sequence of Corynebacterium casei LMG S-19264T (=DSM 44701T), isolated from a smear-ripened cheese.</title>
        <authorList>
            <consortium name="US DOE Joint Genome Institute (JGI-PGF)"/>
            <person name="Walter F."/>
            <person name="Albersmeier A."/>
            <person name="Kalinowski J."/>
            <person name="Ruckert C."/>
        </authorList>
    </citation>
    <scope>NUCLEOTIDE SEQUENCE</scope>
    <source>
        <strain evidence="2">KCTC 23224</strain>
    </source>
</reference>
<dbReference type="AlphaFoldDB" id="A0A8J3CVQ1"/>
<protein>
    <recommendedName>
        <fullName evidence="1">Fungal lipase-type domain-containing protein</fullName>
    </recommendedName>
</protein>
<name>A0A8J3CVQ1_9BACT</name>
<dbReference type="CDD" id="cd00519">
    <property type="entry name" value="Lipase_3"/>
    <property type="match status" value="1"/>
</dbReference>
<dbReference type="EMBL" id="BMYF01000001">
    <property type="protein sequence ID" value="GHB25677.1"/>
    <property type="molecule type" value="Genomic_DNA"/>
</dbReference>
<proteinExistence type="predicted"/>
<reference evidence="2" key="2">
    <citation type="submission" date="2020-09" db="EMBL/GenBank/DDBJ databases">
        <authorList>
            <person name="Sun Q."/>
            <person name="Kim S."/>
        </authorList>
    </citation>
    <scope>NUCLEOTIDE SEQUENCE</scope>
    <source>
        <strain evidence="2">KCTC 23224</strain>
    </source>
</reference>
<dbReference type="Gene3D" id="3.40.50.1820">
    <property type="entry name" value="alpha/beta hydrolase"/>
    <property type="match status" value="1"/>
</dbReference>
<accession>A0A8J3CVQ1</accession>
<evidence type="ECO:0000313" key="2">
    <source>
        <dbReference type="EMBL" id="GHB25677.1"/>
    </source>
</evidence>
<dbReference type="InterPro" id="IPR051218">
    <property type="entry name" value="Sec_MonoDiacylglyc_Lipase"/>
</dbReference>
<sequence length="291" mass="32127">MQEHIQWVSLENESEVVRQLQANGFTMLSNGVISAAGITNERLRCYVAKKDNAVVIVFRGTKAVGNPGQTFINTVVSDANIKQVVPSFINSNSVAPSSSYRNSKVHQGFNNAYMRVRQSILAALQNQPNTVNVFVFHSLGGALGTLCALDLAVNQNRRYASITHIVSGSPRVGDATFRAYFERAVKNNLRIVVNSDPIPSVPNFYGLRAANKYHHAGNLLVLGKQDANIALATIDVHPNIRHFPNHANELYLQVVSSFLSKSIQNPSIYARGNKIIEEIADKERELANKRF</sequence>
<organism evidence="2 3">
    <name type="scientific">Mongoliitalea lutea</name>
    <dbReference type="NCBI Taxonomy" id="849756"/>
    <lineage>
        <taxon>Bacteria</taxon>
        <taxon>Pseudomonadati</taxon>
        <taxon>Bacteroidota</taxon>
        <taxon>Cytophagia</taxon>
        <taxon>Cytophagales</taxon>
        <taxon>Cyclobacteriaceae</taxon>
        <taxon>Mongoliitalea</taxon>
    </lineage>
</organism>
<keyword evidence="3" id="KW-1185">Reference proteome</keyword>
<evidence type="ECO:0000313" key="3">
    <source>
        <dbReference type="Proteomes" id="UP000642809"/>
    </source>
</evidence>
<dbReference type="PANTHER" id="PTHR45856">
    <property type="entry name" value="ALPHA/BETA-HYDROLASES SUPERFAMILY PROTEIN"/>
    <property type="match status" value="1"/>
</dbReference>
<evidence type="ECO:0000259" key="1">
    <source>
        <dbReference type="Pfam" id="PF01764"/>
    </source>
</evidence>
<gene>
    <name evidence="2" type="ORF">GCM10008106_03070</name>
</gene>
<feature type="domain" description="Fungal lipase-type" evidence="1">
    <location>
        <begin position="55"/>
        <end position="204"/>
    </location>
</feature>
<comment type="caution">
    <text evidence="2">The sequence shown here is derived from an EMBL/GenBank/DDBJ whole genome shotgun (WGS) entry which is preliminary data.</text>
</comment>
<dbReference type="Proteomes" id="UP000642809">
    <property type="component" value="Unassembled WGS sequence"/>
</dbReference>
<dbReference type="GO" id="GO:0006629">
    <property type="term" value="P:lipid metabolic process"/>
    <property type="evidence" value="ECO:0007669"/>
    <property type="project" value="InterPro"/>
</dbReference>
<dbReference type="InterPro" id="IPR002921">
    <property type="entry name" value="Fungal_lipase-type"/>
</dbReference>
<dbReference type="SUPFAM" id="SSF53474">
    <property type="entry name" value="alpha/beta-Hydrolases"/>
    <property type="match status" value="1"/>
</dbReference>
<dbReference type="InterPro" id="IPR029058">
    <property type="entry name" value="AB_hydrolase_fold"/>
</dbReference>
<dbReference type="PANTHER" id="PTHR45856:SF24">
    <property type="entry name" value="FUNGAL LIPASE-LIKE DOMAIN-CONTAINING PROTEIN"/>
    <property type="match status" value="1"/>
</dbReference>